<feature type="compositionally biased region" description="Basic and acidic residues" evidence="3">
    <location>
        <begin position="198"/>
        <end position="219"/>
    </location>
</feature>
<evidence type="ECO:0000259" key="5">
    <source>
        <dbReference type="PROSITE" id="PS50105"/>
    </source>
</evidence>
<evidence type="ECO:0000256" key="1">
    <source>
        <dbReference type="ARBA" id="ARBA00022443"/>
    </source>
</evidence>
<dbReference type="SUPFAM" id="SSF47769">
    <property type="entry name" value="SAM/Pointed domain"/>
    <property type="match status" value="1"/>
</dbReference>
<feature type="compositionally biased region" description="Polar residues" evidence="3">
    <location>
        <begin position="547"/>
        <end position="556"/>
    </location>
</feature>
<feature type="compositionally biased region" description="Polar residues" evidence="3">
    <location>
        <begin position="321"/>
        <end position="336"/>
    </location>
</feature>
<dbReference type="Pfam" id="PF00018">
    <property type="entry name" value="SH3_1"/>
    <property type="match status" value="1"/>
</dbReference>
<dbReference type="PROSITE" id="PS50002">
    <property type="entry name" value="SH3"/>
    <property type="match status" value="1"/>
</dbReference>
<dbReference type="OrthoDB" id="1658288at2759"/>
<feature type="compositionally biased region" description="Polar residues" evidence="3">
    <location>
        <begin position="1324"/>
        <end position="1336"/>
    </location>
</feature>
<dbReference type="InterPro" id="IPR036028">
    <property type="entry name" value="SH3-like_dom_sf"/>
</dbReference>
<dbReference type="CDD" id="cd09535">
    <property type="entry name" value="SAM_BOI-like_fungal"/>
    <property type="match status" value="1"/>
</dbReference>
<feature type="region of interest" description="Disordered" evidence="3">
    <location>
        <begin position="1310"/>
        <end position="1382"/>
    </location>
</feature>
<gene>
    <name evidence="6" type="ORF">G7Z17_g11861</name>
</gene>
<feature type="domain" description="SH3" evidence="4">
    <location>
        <begin position="21"/>
        <end position="85"/>
    </location>
</feature>
<feature type="domain" description="SAM" evidence="5">
    <location>
        <begin position="121"/>
        <end position="187"/>
    </location>
</feature>
<proteinExistence type="predicted"/>
<comment type="caution">
    <text evidence="6">The sequence shown here is derived from an EMBL/GenBank/DDBJ whole genome shotgun (WGS) entry which is preliminary data.</text>
</comment>
<dbReference type="Proteomes" id="UP000722485">
    <property type="component" value="Unassembled WGS sequence"/>
</dbReference>
<name>A0A9P5H209_9HYPO</name>
<sequence length="1401" mass="156088">MTSKPSTQSPVRPSIAPTKATVGDSVVAIHDFKRRTIDELEFSKGDIIFVVEDDVEFGDGWFLGRNRATGHAGLYPEVYTRRLPQPNAAPAMTGESSTSGGALPDDDGNIFPYTRAQVQSWTPHDVAAYLLAAGTENCYCEEFKDQEISGEVLLGMDQSTLFLKQLNLGSIGKRLKLWLKIKTLQERLTGETPSESQVGDKKRRQDGADDTGRPRDDTSSKGTQVWTLEGQPESTPDTGEFETPSERQPRVQVNLDSEPQLPKRSRKLYGNSRSSRFLFAGHQPIEEQKDQPNEVVSPPTGNNRSHNNGHSPVGDGKVDDATQTGVIESSPESGVSESHAYEDEDSEGSIASENSDQNDGDERSHEIGEVDMEEETLTEVQDSEGEDETVESPQSSTFDHDLRSKGTKLSTVPTSHRGMKERTLPEVSAIPETGELAAVDRFETRDTDTHSLQAPDGLIEDETEGQQPASDDCDVDTTYSISDELCIENIATEYLDPVLKEFAWKLHGESSNPFQWEASVIIHRKRKNIIEVLIPRPLDHDDMGTQDVESSLSESADGNELPNRVPFRKPRAMVMQWVGDVKSSPLAAEETGHPIDGSVRDGLEYDNVKEPQPPLPGNIEILSQLPDYEEFIRESDAYQWLLTKIRQHGLLTFEGPNAMLEIGTKIRNQLRAHEPLRKMSSRKPPSLVKMTFNIDWNPVRFMNEAGFPHPLEETLPGVLCLTGSWNEAQAATSPSLCSISVTGGLYFVSEMGEQIAWLASALRSSPVLQGPVACIPRVKDLQLNKQDERPQELMIAGSCSLSFNFERVETSTSMPGFCWGNLFYNPVLVHSYPILRRSQPDSGLEMSLANMATIIGSQQVVQWDERVIMKGFNILLVATLAATDIIVWHVLVGEKSDDRISYVDPRLDALYGDISQDFTLRNLETKRHVIGWCSKVTDLCGLRKPPASIVIDRLYLEAGADFVAGLNMSFNKKEKPFWLERENDYPSLLKWVSVQPIIFYDVVERRGWIADGASALLHLVRISLYMDENDPESTFDWVFDTAKFRDEWNGVTGRQAAIKTLKSWDNLDLNVYVIGRHRRSDGESETKYATLEKRVKKILHSIEILIDRQVMIASQDGIKISQTLDLRRDIVGFDILDVLNPLGPIHPRIKRLDSWGHGWVDLIPSIGITTIFGRGFGDLIRPDEPETICNNWKSVPEKQDYLVASVSTLQMLYEKRLLRIEPGLGKSEMTSKIVWTSPNHPFKACECLQSGSSNIGDGGCHVDPVQFLVAKRSWKPRLVLRGSTPIDITTLDEKGAVVFGHVPFLSRKSEGKSAFEQQDEDLDTSTSSVELSSQGILQPPLVSSAASESTRSVGLTGTTVPSSGASRSSEAQEENISRSDAIKVDNKKSEKWRVLKKWTRR</sequence>
<dbReference type="PROSITE" id="PS50105">
    <property type="entry name" value="SAM_DOMAIN"/>
    <property type="match status" value="1"/>
</dbReference>
<evidence type="ECO:0000313" key="6">
    <source>
        <dbReference type="EMBL" id="KAF7541960.1"/>
    </source>
</evidence>
<evidence type="ECO:0000259" key="4">
    <source>
        <dbReference type="PROSITE" id="PS50002"/>
    </source>
</evidence>
<feature type="region of interest" description="Disordered" evidence="3">
    <location>
        <begin position="188"/>
        <end position="419"/>
    </location>
</feature>
<evidence type="ECO:0000256" key="3">
    <source>
        <dbReference type="SAM" id="MobiDB-lite"/>
    </source>
</evidence>
<feature type="region of interest" description="Disordered" evidence="3">
    <location>
        <begin position="86"/>
        <end position="106"/>
    </location>
</feature>
<accession>A0A9P5H209</accession>
<dbReference type="EMBL" id="JAANBB010000480">
    <property type="protein sequence ID" value="KAF7541960.1"/>
    <property type="molecule type" value="Genomic_DNA"/>
</dbReference>
<reference evidence="6" key="1">
    <citation type="submission" date="2020-03" db="EMBL/GenBank/DDBJ databases">
        <title>Draft Genome Sequence of Cylindrodendrum hubeiense.</title>
        <authorList>
            <person name="Buettner E."/>
            <person name="Kellner H."/>
        </authorList>
    </citation>
    <scope>NUCLEOTIDE SEQUENCE</scope>
    <source>
        <strain evidence="6">IHI 201604</strain>
    </source>
</reference>
<feature type="region of interest" description="Disordered" evidence="3">
    <location>
        <begin position="443"/>
        <end position="473"/>
    </location>
</feature>
<organism evidence="6 7">
    <name type="scientific">Cylindrodendrum hubeiense</name>
    <dbReference type="NCBI Taxonomy" id="595255"/>
    <lineage>
        <taxon>Eukaryota</taxon>
        <taxon>Fungi</taxon>
        <taxon>Dikarya</taxon>
        <taxon>Ascomycota</taxon>
        <taxon>Pezizomycotina</taxon>
        <taxon>Sordariomycetes</taxon>
        <taxon>Hypocreomycetidae</taxon>
        <taxon>Hypocreales</taxon>
        <taxon>Nectriaceae</taxon>
        <taxon>Cylindrodendrum</taxon>
    </lineage>
</organism>
<dbReference type="InterPro" id="IPR001452">
    <property type="entry name" value="SH3_domain"/>
</dbReference>
<dbReference type="SMART" id="SM00326">
    <property type="entry name" value="SH3"/>
    <property type="match status" value="1"/>
</dbReference>
<protein>
    <recommendedName>
        <fullName evidence="8">SH3 domain-containing protein</fullName>
    </recommendedName>
</protein>
<evidence type="ECO:0000313" key="7">
    <source>
        <dbReference type="Proteomes" id="UP000722485"/>
    </source>
</evidence>
<dbReference type="InterPro" id="IPR001660">
    <property type="entry name" value="SAM"/>
</dbReference>
<dbReference type="FunFam" id="1.10.150.50:FF:000082">
    <property type="entry name" value="Polarized growth protein boi2"/>
    <property type="match status" value="1"/>
</dbReference>
<evidence type="ECO:0000256" key="2">
    <source>
        <dbReference type="PROSITE-ProRule" id="PRU00192"/>
    </source>
</evidence>
<dbReference type="SUPFAM" id="SSF50044">
    <property type="entry name" value="SH3-domain"/>
    <property type="match status" value="1"/>
</dbReference>
<feature type="region of interest" description="Disordered" evidence="3">
    <location>
        <begin position="541"/>
        <end position="565"/>
    </location>
</feature>
<evidence type="ECO:0008006" key="8">
    <source>
        <dbReference type="Google" id="ProtNLM"/>
    </source>
</evidence>
<feature type="compositionally biased region" description="Polar residues" evidence="3">
    <location>
        <begin position="299"/>
        <end position="310"/>
    </location>
</feature>
<dbReference type="SMART" id="SM00454">
    <property type="entry name" value="SAM"/>
    <property type="match status" value="1"/>
</dbReference>
<feature type="compositionally biased region" description="Polar residues" evidence="3">
    <location>
        <begin position="220"/>
        <end position="237"/>
    </location>
</feature>
<dbReference type="Pfam" id="PF07647">
    <property type="entry name" value="SAM_2"/>
    <property type="match status" value="1"/>
</dbReference>
<dbReference type="Gene3D" id="1.10.150.50">
    <property type="entry name" value="Transcription Factor, Ets-1"/>
    <property type="match status" value="1"/>
</dbReference>
<feature type="compositionally biased region" description="Polar residues" evidence="3">
    <location>
        <begin position="1344"/>
        <end position="1369"/>
    </location>
</feature>
<keyword evidence="7" id="KW-1185">Reference proteome</keyword>
<keyword evidence="1 2" id="KW-0728">SH3 domain</keyword>
<feature type="compositionally biased region" description="Acidic residues" evidence="3">
    <location>
        <begin position="369"/>
        <end position="390"/>
    </location>
</feature>
<dbReference type="Gene3D" id="2.30.30.40">
    <property type="entry name" value="SH3 Domains"/>
    <property type="match status" value="1"/>
</dbReference>
<dbReference type="InterPro" id="IPR013761">
    <property type="entry name" value="SAM/pointed_sf"/>
</dbReference>